<dbReference type="EMBL" id="VXIT01000027">
    <property type="protein sequence ID" value="KAA6406488.1"/>
    <property type="molecule type" value="Genomic_DNA"/>
</dbReference>
<organism evidence="1 2">
    <name type="scientific">Lasallia pustulata</name>
    <dbReference type="NCBI Taxonomy" id="136370"/>
    <lineage>
        <taxon>Eukaryota</taxon>
        <taxon>Fungi</taxon>
        <taxon>Dikarya</taxon>
        <taxon>Ascomycota</taxon>
        <taxon>Pezizomycotina</taxon>
        <taxon>Lecanoromycetes</taxon>
        <taxon>OSLEUM clade</taxon>
        <taxon>Umbilicariomycetidae</taxon>
        <taxon>Umbilicariales</taxon>
        <taxon>Umbilicariaceae</taxon>
        <taxon>Lasallia</taxon>
    </lineage>
</organism>
<proteinExistence type="predicted"/>
<name>A0A5M8PC24_9LECA</name>
<reference evidence="1 2" key="1">
    <citation type="submission" date="2019-09" db="EMBL/GenBank/DDBJ databases">
        <title>The hologenome of the rock-dwelling lichen Lasallia pustulata.</title>
        <authorList>
            <person name="Greshake Tzovaras B."/>
            <person name="Segers F."/>
            <person name="Bicker A."/>
            <person name="Dal Grande F."/>
            <person name="Otte J."/>
            <person name="Hankeln T."/>
            <person name="Schmitt I."/>
            <person name="Ebersberger I."/>
        </authorList>
    </citation>
    <scope>NUCLEOTIDE SEQUENCE [LARGE SCALE GENOMIC DNA]</scope>
    <source>
        <strain evidence="1">A1-1</strain>
    </source>
</reference>
<protein>
    <submittedName>
        <fullName evidence="1">Uncharacterized protein</fullName>
    </submittedName>
</protein>
<comment type="caution">
    <text evidence="1">The sequence shown here is derived from an EMBL/GenBank/DDBJ whole genome shotgun (WGS) entry which is preliminary data.</text>
</comment>
<sequence>MRASTSIITALTHFTAFGRAIPILSDNPVLLAARGRHCDNAPSVVAGAFLENSALRSESPKLGPRVQDTSPAVWCGFGSKTYISVDYDSDIHDQSWNMVDDFLDSIGAVIRNEIRTAGDSLIPGGLITYQNAGLLLRSQNANNHQQTWGVLGSGVSALSDYMIDQKNQGYTPSFVTFLLYDGPNQVANATFSPRTLYG</sequence>
<accession>A0A5M8PC24</accession>
<evidence type="ECO:0000313" key="2">
    <source>
        <dbReference type="Proteomes" id="UP000324767"/>
    </source>
</evidence>
<gene>
    <name evidence="1" type="ORF">FRX48_09759</name>
</gene>
<dbReference type="AlphaFoldDB" id="A0A5M8PC24"/>
<dbReference type="Proteomes" id="UP000324767">
    <property type="component" value="Unassembled WGS sequence"/>
</dbReference>
<evidence type="ECO:0000313" key="1">
    <source>
        <dbReference type="EMBL" id="KAA6406488.1"/>
    </source>
</evidence>